<dbReference type="InterPro" id="IPR050597">
    <property type="entry name" value="Cytochrome_c_Oxidase_Subunit"/>
</dbReference>
<sequence length="207" mass="22961">MKITSNLKLASLPLTIFFTFGMVTAVPAADVSKLVKEECADCHEKTGNSTDGKTPSIAGISVDYFVESMEEYKNGARPALKLKDKDEDMKEVAKELSDEDIAALADYFAGQKYIPQKQNFDPGMAKVGKKLHRKYCDKCHTEGGSSAEDDAGILAGQPISYLKYSMDNYAQGKREMGKKMTKKFKKMQKKAGDEGIEQLIHYYASQQ</sequence>
<accession>A0A3B0ZR67</accession>
<keyword evidence="6" id="KW-0249">Electron transport</keyword>
<protein>
    <recommendedName>
        <fullName evidence="8">Cytochrome c domain-containing protein</fullName>
    </recommendedName>
</protein>
<comment type="subcellular location">
    <subcellularLocation>
        <location evidence="1">Periplasm</location>
    </subcellularLocation>
</comment>
<feature type="domain" description="Cytochrome c" evidence="8">
    <location>
        <begin position="123"/>
        <end position="207"/>
    </location>
</feature>
<keyword evidence="7" id="KW-0408">Iron</keyword>
<evidence type="ECO:0000256" key="3">
    <source>
        <dbReference type="ARBA" id="ARBA00022617"/>
    </source>
</evidence>
<dbReference type="PANTHER" id="PTHR33751:SF9">
    <property type="entry name" value="CYTOCHROME C4"/>
    <property type="match status" value="1"/>
</dbReference>
<dbReference type="AlphaFoldDB" id="A0A3B0ZR67"/>
<keyword evidence="5" id="KW-0574">Periplasm</keyword>
<dbReference type="GO" id="GO:0042597">
    <property type="term" value="C:periplasmic space"/>
    <property type="evidence" value="ECO:0007669"/>
    <property type="project" value="UniProtKB-SubCell"/>
</dbReference>
<dbReference type="Gene3D" id="1.10.760.10">
    <property type="entry name" value="Cytochrome c-like domain"/>
    <property type="match status" value="2"/>
</dbReference>
<evidence type="ECO:0000256" key="1">
    <source>
        <dbReference type="ARBA" id="ARBA00004418"/>
    </source>
</evidence>
<evidence type="ECO:0000256" key="2">
    <source>
        <dbReference type="ARBA" id="ARBA00022448"/>
    </source>
</evidence>
<dbReference type="PANTHER" id="PTHR33751">
    <property type="entry name" value="CBB3-TYPE CYTOCHROME C OXIDASE SUBUNIT FIXP"/>
    <property type="match status" value="1"/>
</dbReference>
<feature type="domain" description="Cytochrome c" evidence="8">
    <location>
        <begin position="26"/>
        <end position="112"/>
    </location>
</feature>
<proteinExistence type="predicted"/>
<keyword evidence="4" id="KW-0479">Metal-binding</keyword>
<evidence type="ECO:0000256" key="5">
    <source>
        <dbReference type="ARBA" id="ARBA00022764"/>
    </source>
</evidence>
<evidence type="ECO:0000259" key="8">
    <source>
        <dbReference type="PROSITE" id="PS51007"/>
    </source>
</evidence>
<dbReference type="Pfam" id="PF00034">
    <property type="entry name" value="Cytochrom_C"/>
    <property type="match status" value="1"/>
</dbReference>
<dbReference type="EMBL" id="UOFR01000001">
    <property type="protein sequence ID" value="VAW90583.1"/>
    <property type="molecule type" value="Genomic_DNA"/>
</dbReference>
<dbReference type="SUPFAM" id="SSF46626">
    <property type="entry name" value="Cytochrome c"/>
    <property type="match status" value="2"/>
</dbReference>
<evidence type="ECO:0000256" key="7">
    <source>
        <dbReference type="ARBA" id="ARBA00023004"/>
    </source>
</evidence>
<reference evidence="9" key="1">
    <citation type="submission" date="2018-06" db="EMBL/GenBank/DDBJ databases">
        <authorList>
            <person name="Zhirakovskaya E."/>
        </authorList>
    </citation>
    <scope>NUCLEOTIDE SEQUENCE</scope>
</reference>
<keyword evidence="3" id="KW-0349">Heme</keyword>
<gene>
    <name evidence="9" type="ORF">MNBD_GAMMA21-24</name>
</gene>
<dbReference type="GO" id="GO:0020037">
    <property type="term" value="F:heme binding"/>
    <property type="evidence" value="ECO:0007669"/>
    <property type="project" value="InterPro"/>
</dbReference>
<dbReference type="InterPro" id="IPR036909">
    <property type="entry name" value="Cyt_c-like_dom_sf"/>
</dbReference>
<organism evidence="9">
    <name type="scientific">hydrothermal vent metagenome</name>
    <dbReference type="NCBI Taxonomy" id="652676"/>
    <lineage>
        <taxon>unclassified sequences</taxon>
        <taxon>metagenomes</taxon>
        <taxon>ecological metagenomes</taxon>
    </lineage>
</organism>
<evidence type="ECO:0000313" key="9">
    <source>
        <dbReference type="EMBL" id="VAW90583.1"/>
    </source>
</evidence>
<dbReference type="InterPro" id="IPR009056">
    <property type="entry name" value="Cyt_c-like_dom"/>
</dbReference>
<dbReference type="PROSITE" id="PS51007">
    <property type="entry name" value="CYTC"/>
    <property type="match status" value="2"/>
</dbReference>
<evidence type="ECO:0000256" key="6">
    <source>
        <dbReference type="ARBA" id="ARBA00022982"/>
    </source>
</evidence>
<name>A0A3B0ZR67_9ZZZZ</name>
<evidence type="ECO:0000256" key="4">
    <source>
        <dbReference type="ARBA" id="ARBA00022723"/>
    </source>
</evidence>
<dbReference type="PIRSF" id="PIRSF000005">
    <property type="entry name" value="Cytochrome_c4"/>
    <property type="match status" value="1"/>
</dbReference>
<dbReference type="GO" id="GO:0009055">
    <property type="term" value="F:electron transfer activity"/>
    <property type="evidence" value="ECO:0007669"/>
    <property type="project" value="InterPro"/>
</dbReference>
<dbReference type="GO" id="GO:0005506">
    <property type="term" value="F:iron ion binding"/>
    <property type="evidence" value="ECO:0007669"/>
    <property type="project" value="InterPro"/>
</dbReference>
<keyword evidence="2" id="KW-0813">Transport</keyword>
<dbReference type="InterPro" id="IPR024167">
    <property type="entry name" value="Cytochrome_c4-like"/>
</dbReference>